<organism evidence="6 7">
    <name type="scientific">Candidatus Enterococcus lowellii</name>
    <dbReference type="NCBI Taxonomy" id="2230877"/>
    <lineage>
        <taxon>Bacteria</taxon>
        <taxon>Bacillati</taxon>
        <taxon>Bacillota</taxon>
        <taxon>Bacilli</taxon>
        <taxon>Lactobacillales</taxon>
        <taxon>Enterococcaceae</taxon>
        <taxon>Enterococcus</taxon>
    </lineage>
</organism>
<gene>
    <name evidence="6" type="ORF">DOK78_000004</name>
</gene>
<dbReference type="SMART" id="SM00382">
    <property type="entry name" value="AAA"/>
    <property type="match status" value="1"/>
</dbReference>
<dbReference type="InterPro" id="IPR017871">
    <property type="entry name" value="ABC_transporter-like_CS"/>
</dbReference>
<dbReference type="EMBL" id="CP147251">
    <property type="protein sequence ID" value="WYJ75429.1"/>
    <property type="molecule type" value="Genomic_DNA"/>
</dbReference>
<feature type="domain" description="ABC transporter" evidence="5">
    <location>
        <begin position="4"/>
        <end position="224"/>
    </location>
</feature>
<dbReference type="InterPro" id="IPR003439">
    <property type="entry name" value="ABC_transporter-like_ATP-bd"/>
</dbReference>
<accession>A0ABZ2SMJ1</accession>
<comment type="similarity">
    <text evidence="1">Belongs to the ABC transporter superfamily.</text>
</comment>
<dbReference type="PROSITE" id="PS00211">
    <property type="entry name" value="ABC_TRANSPORTER_1"/>
    <property type="match status" value="1"/>
</dbReference>
<reference evidence="6 7" key="2">
    <citation type="submission" date="2024-03" db="EMBL/GenBank/DDBJ databases">
        <title>The Genome Sequence of Enterococcus sp. DIV2402.</title>
        <authorList>
            <consortium name="The Broad Institute Genomics Platform"/>
            <consortium name="The Broad Institute Microbial Omics Core"/>
            <consortium name="The Broad Institute Genomic Center for Infectious Diseases"/>
            <person name="Earl A."/>
            <person name="Manson A."/>
            <person name="Gilmore M."/>
            <person name="Schwartman J."/>
            <person name="Shea T."/>
            <person name="Abouelleil A."/>
            <person name="Cao P."/>
            <person name="Chapman S."/>
            <person name="Cusick C."/>
            <person name="Young S."/>
            <person name="Neafsey D."/>
            <person name="Nusbaum C."/>
            <person name="Birren B."/>
        </authorList>
    </citation>
    <scope>NUCLEOTIDE SEQUENCE [LARGE SCALE GENOMIC DNA]</scope>
    <source>
        <strain evidence="6 7">DIV2402</strain>
    </source>
</reference>
<keyword evidence="7" id="KW-1185">Reference proteome</keyword>
<proteinExistence type="inferred from homology"/>
<keyword evidence="4" id="KW-0067">ATP-binding</keyword>
<evidence type="ECO:0000256" key="1">
    <source>
        <dbReference type="ARBA" id="ARBA00005417"/>
    </source>
</evidence>
<evidence type="ECO:0000256" key="4">
    <source>
        <dbReference type="ARBA" id="ARBA00022840"/>
    </source>
</evidence>
<name>A0ABZ2SMJ1_9ENTE</name>
<keyword evidence="2" id="KW-0813">Transport</keyword>
<dbReference type="SUPFAM" id="SSF52540">
    <property type="entry name" value="P-loop containing nucleoside triphosphate hydrolases"/>
    <property type="match status" value="1"/>
</dbReference>
<dbReference type="InterPro" id="IPR017911">
    <property type="entry name" value="MacB-like_ATP-bd"/>
</dbReference>
<evidence type="ECO:0000259" key="5">
    <source>
        <dbReference type="PROSITE" id="PS50893"/>
    </source>
</evidence>
<evidence type="ECO:0000313" key="7">
    <source>
        <dbReference type="Proteomes" id="UP000664701"/>
    </source>
</evidence>
<dbReference type="PANTHER" id="PTHR42798">
    <property type="entry name" value="LIPOPROTEIN-RELEASING SYSTEM ATP-BINDING PROTEIN LOLD"/>
    <property type="match status" value="1"/>
</dbReference>
<dbReference type="InterPro" id="IPR003593">
    <property type="entry name" value="AAA+_ATPase"/>
</dbReference>
<dbReference type="PANTHER" id="PTHR42798:SF6">
    <property type="entry name" value="CELL DIVISION ATP-BINDING PROTEIN FTSE"/>
    <property type="match status" value="1"/>
</dbReference>
<dbReference type="Proteomes" id="UP000664701">
    <property type="component" value="Chromosome"/>
</dbReference>
<protein>
    <recommendedName>
        <fullName evidence="5">ABC transporter domain-containing protein</fullName>
    </recommendedName>
</protein>
<dbReference type="CDD" id="cd03255">
    <property type="entry name" value="ABC_MJ0796_LolCDE_FtsE"/>
    <property type="match status" value="1"/>
</dbReference>
<dbReference type="Pfam" id="PF00005">
    <property type="entry name" value="ABC_tran"/>
    <property type="match status" value="1"/>
</dbReference>
<evidence type="ECO:0000256" key="3">
    <source>
        <dbReference type="ARBA" id="ARBA00022741"/>
    </source>
</evidence>
<dbReference type="RefSeq" id="WP_207871615.1">
    <property type="nucleotide sequence ID" value="NZ_CP147251.1"/>
</dbReference>
<keyword evidence="3" id="KW-0547">Nucleotide-binding</keyword>
<evidence type="ECO:0000256" key="2">
    <source>
        <dbReference type="ARBA" id="ARBA00022448"/>
    </source>
</evidence>
<dbReference type="Gene3D" id="3.40.50.300">
    <property type="entry name" value="P-loop containing nucleotide triphosphate hydrolases"/>
    <property type="match status" value="1"/>
</dbReference>
<evidence type="ECO:0000313" key="6">
    <source>
        <dbReference type="EMBL" id="WYJ75429.1"/>
    </source>
</evidence>
<dbReference type="PROSITE" id="PS50893">
    <property type="entry name" value="ABC_TRANSPORTER_2"/>
    <property type="match status" value="1"/>
</dbReference>
<reference evidence="6 7" key="1">
    <citation type="submission" date="2021-03" db="EMBL/GenBank/DDBJ databases">
        <authorList>
            <person name="Gilmore M.S."/>
            <person name="Schwartzman J."/>
            <person name="Van Tyne D."/>
            <person name="Martin M."/>
            <person name="Earl A.M."/>
            <person name="Manson A.L."/>
            <person name="Straub T."/>
            <person name="Salamzade R."/>
            <person name="Saavedra J."/>
            <person name="Lebreton F."/>
            <person name="Prichula J."/>
            <person name="Schaufler K."/>
            <person name="Gaca A."/>
            <person name="Sgardioli B."/>
            <person name="Wagenaar J."/>
            <person name="Strong T."/>
        </authorList>
    </citation>
    <scope>NUCLEOTIDE SEQUENCE [LARGE SCALE GENOMIC DNA]</scope>
    <source>
        <strain evidence="6 7">DIV2402</strain>
    </source>
</reference>
<sequence length="224" mass="25329">MTLLETKNVDYFYQDGDQRRYILKETSVSFEKGTFYAILGQSGSGKTTFLSLISALDSPKSGEILLNGKDIKALGYDKYRRDEISIIFQSYNLIPYLTAVENVLVPMSITDNKLPDNHREVAYNLLDYIGITRDKADRLVNQLSGGEQQRVAIARALATNVDIILADEPTGNLDEEMEQEIVDIFKELAHAHNKCVIMVTHSNEIAQQADEMLYLRKGVLKPYE</sequence>
<dbReference type="InterPro" id="IPR027417">
    <property type="entry name" value="P-loop_NTPase"/>
</dbReference>